<evidence type="ECO:0000256" key="6">
    <source>
        <dbReference type="RuleBase" id="RU363071"/>
    </source>
</evidence>
<keyword evidence="5" id="KW-0170">Cobalt</keyword>
<dbReference type="SUPFAM" id="SSF51569">
    <property type="entry name" value="Aldolase"/>
    <property type="match status" value="1"/>
</dbReference>
<evidence type="ECO:0000256" key="3">
    <source>
        <dbReference type="ARBA" id="ARBA00022679"/>
    </source>
</evidence>
<dbReference type="Pfam" id="PF01474">
    <property type="entry name" value="DAHP_synth_2"/>
    <property type="match status" value="1"/>
</dbReference>
<dbReference type="GO" id="GO:0008652">
    <property type="term" value="P:amino acid biosynthetic process"/>
    <property type="evidence" value="ECO:0007669"/>
    <property type="project" value="UniProtKB-KW"/>
</dbReference>
<keyword evidence="6" id="KW-0028">Amino-acid biosynthesis</keyword>
<dbReference type="GO" id="GO:0003849">
    <property type="term" value="F:3-deoxy-7-phosphoheptulonate synthase activity"/>
    <property type="evidence" value="ECO:0007669"/>
    <property type="project" value="UniProtKB-EC"/>
</dbReference>
<keyword evidence="5" id="KW-0464">Manganese</keyword>
<comment type="caution">
    <text evidence="7">The sequence shown here is derived from an EMBL/GenBank/DDBJ whole genome shotgun (WGS) entry which is preliminary data.</text>
</comment>
<keyword evidence="3 6" id="KW-0808">Transferase</keyword>
<proteinExistence type="inferred from homology"/>
<comment type="catalytic activity">
    <reaction evidence="4 6">
        <text>D-erythrose 4-phosphate + phosphoenolpyruvate + H2O = 7-phospho-2-dehydro-3-deoxy-D-arabino-heptonate + phosphate</text>
        <dbReference type="Rhea" id="RHEA:14717"/>
        <dbReference type="ChEBI" id="CHEBI:15377"/>
        <dbReference type="ChEBI" id="CHEBI:16897"/>
        <dbReference type="ChEBI" id="CHEBI:43474"/>
        <dbReference type="ChEBI" id="CHEBI:58394"/>
        <dbReference type="ChEBI" id="CHEBI:58702"/>
        <dbReference type="EC" id="2.5.1.54"/>
    </reaction>
</comment>
<accession>A0A8H8DJ66</accession>
<evidence type="ECO:0000313" key="7">
    <source>
        <dbReference type="EMBL" id="KAG5460191.1"/>
    </source>
</evidence>
<gene>
    <name evidence="7" type="ORF">BJ554DRAFT_7794</name>
</gene>
<name>A0A8H8DJ66_9FUNG</name>
<organism evidence="7 8">
    <name type="scientific">Olpidium bornovanus</name>
    <dbReference type="NCBI Taxonomy" id="278681"/>
    <lineage>
        <taxon>Eukaryota</taxon>
        <taxon>Fungi</taxon>
        <taxon>Fungi incertae sedis</taxon>
        <taxon>Olpidiomycota</taxon>
        <taxon>Olpidiomycotina</taxon>
        <taxon>Olpidiomycetes</taxon>
        <taxon>Olpidiales</taxon>
        <taxon>Olpidiaceae</taxon>
        <taxon>Olpidium</taxon>
    </lineage>
</organism>
<dbReference type="InterPro" id="IPR002480">
    <property type="entry name" value="DAHP_synth_2"/>
</dbReference>
<evidence type="ECO:0000313" key="8">
    <source>
        <dbReference type="Proteomes" id="UP000673691"/>
    </source>
</evidence>
<feature type="binding site" evidence="5">
    <location>
        <position position="116"/>
    </location>
    <ligand>
        <name>phosphoenolpyruvate</name>
        <dbReference type="ChEBI" id="CHEBI:58702"/>
    </ligand>
</feature>
<feature type="binding site" evidence="5">
    <location>
        <position position="148"/>
    </location>
    <ligand>
        <name>Mn(2+)</name>
        <dbReference type="ChEBI" id="CHEBI:29035"/>
    </ligand>
</feature>
<dbReference type="GO" id="GO:0009423">
    <property type="term" value="P:chorismate biosynthetic process"/>
    <property type="evidence" value="ECO:0007669"/>
    <property type="project" value="UniProtKB-UniPathway"/>
</dbReference>
<dbReference type="Gene3D" id="3.20.20.70">
    <property type="entry name" value="Aldolase class I"/>
    <property type="match status" value="1"/>
</dbReference>
<comment type="similarity">
    <text evidence="2 6">Belongs to the class-II DAHP synthase family.</text>
</comment>
<comment type="cofactor">
    <cofactor evidence="5">
        <name>Mn(2+)</name>
        <dbReference type="ChEBI" id="CHEBI:29035"/>
    </cofactor>
    <cofactor evidence="5">
        <name>Co(2+)</name>
        <dbReference type="ChEBI" id="CHEBI:48828"/>
    </cofactor>
    <cofactor evidence="5">
        <name>Cd(2+)</name>
        <dbReference type="ChEBI" id="CHEBI:48775"/>
    </cofactor>
    <text evidence="5">Binds 1 divalent cation per subunit. The enzyme is active with manganese, cobalt or cadmium ions.</text>
</comment>
<sequence length="150" mass="16572">MKTIGADSGYEAQTLRSVDLFMSHEGLHLEYESALTRLLPSGTGSGESAWYNIGTHFLWIGDRTRELDGAHVEYFSGIENPIGIKCGPTMRAEDLGPLLDKLNPKREVGKCTLITRYGVNNVEKHLPDHIAAVQRSGHIVVWACDPMHGK</sequence>
<comment type="pathway">
    <text evidence="1 6">Metabolic intermediate biosynthesis; chorismate biosynthesis; chorismate from D-erythrose 4-phosphate and phosphoenolpyruvate: step 1/7.</text>
</comment>
<dbReference type="AlphaFoldDB" id="A0A8H8DJ66"/>
<dbReference type="GO" id="GO:0009073">
    <property type="term" value="P:aromatic amino acid family biosynthetic process"/>
    <property type="evidence" value="ECO:0007669"/>
    <property type="project" value="UniProtKB-KW"/>
</dbReference>
<dbReference type="PANTHER" id="PTHR21337">
    <property type="entry name" value="PHOSPHO-2-DEHYDRO-3-DEOXYHEPTONATE ALDOLASE 1, 2"/>
    <property type="match status" value="1"/>
</dbReference>
<dbReference type="OrthoDB" id="2338at2759"/>
<reference evidence="7 8" key="1">
    <citation type="journal article" name="Sci. Rep.">
        <title>Genome-scale phylogenetic analyses confirm Olpidium as the closest living zoosporic fungus to the non-flagellated, terrestrial fungi.</title>
        <authorList>
            <person name="Chang Y."/>
            <person name="Rochon D."/>
            <person name="Sekimoto S."/>
            <person name="Wang Y."/>
            <person name="Chovatia M."/>
            <person name="Sandor L."/>
            <person name="Salamov A."/>
            <person name="Grigoriev I.V."/>
            <person name="Stajich J.E."/>
            <person name="Spatafora J.W."/>
        </authorList>
    </citation>
    <scope>NUCLEOTIDE SEQUENCE [LARGE SCALE GENOMIC DNA]</scope>
    <source>
        <strain evidence="7">S191</strain>
    </source>
</reference>
<dbReference type="EMBL" id="JAEFCI010005606">
    <property type="protein sequence ID" value="KAG5460191.1"/>
    <property type="molecule type" value="Genomic_DNA"/>
</dbReference>
<evidence type="ECO:0000256" key="1">
    <source>
        <dbReference type="ARBA" id="ARBA00004688"/>
    </source>
</evidence>
<keyword evidence="6" id="KW-0057">Aromatic amino acid biosynthesis</keyword>
<keyword evidence="5" id="KW-0104">Cadmium</keyword>
<protein>
    <recommendedName>
        <fullName evidence="6">Phospho-2-dehydro-3-deoxyheptonate aldolase</fullName>
        <ecNumber evidence="6">2.5.1.54</ecNumber>
    </recommendedName>
</protein>
<evidence type="ECO:0000256" key="2">
    <source>
        <dbReference type="ARBA" id="ARBA00008911"/>
    </source>
</evidence>
<feature type="binding site" evidence="5">
    <location>
        <position position="85"/>
    </location>
    <ligand>
        <name>phosphoenolpyruvate</name>
        <dbReference type="ChEBI" id="CHEBI:58702"/>
    </ligand>
</feature>
<dbReference type="EC" id="2.5.1.54" evidence="6"/>
<evidence type="ECO:0000256" key="5">
    <source>
        <dbReference type="PIRSR" id="PIRSR602480-1"/>
    </source>
</evidence>
<dbReference type="InterPro" id="IPR013785">
    <property type="entry name" value="Aldolase_TIM"/>
</dbReference>
<dbReference type="Proteomes" id="UP000673691">
    <property type="component" value="Unassembled WGS sequence"/>
</dbReference>
<evidence type="ECO:0000256" key="4">
    <source>
        <dbReference type="ARBA" id="ARBA00047508"/>
    </source>
</evidence>
<dbReference type="UniPathway" id="UPA00053">
    <property type="reaction ID" value="UER00084"/>
</dbReference>
<dbReference type="PANTHER" id="PTHR21337:SF0">
    <property type="entry name" value="PHOSPHO-2-DEHYDRO-3-DEOXYHEPTONATE ALDOLASE"/>
    <property type="match status" value="1"/>
</dbReference>
<keyword evidence="8" id="KW-1185">Reference proteome</keyword>